<accession>A0ABX2LGI7</accession>
<name>A0ABX2LGI7_9STAP</name>
<feature type="coiled-coil region" evidence="1">
    <location>
        <begin position="285"/>
        <end position="362"/>
    </location>
</feature>
<keyword evidence="2" id="KW-0812">Transmembrane</keyword>
<keyword evidence="4" id="KW-1185">Reference proteome</keyword>
<keyword evidence="1" id="KW-0175">Coiled coil</keyword>
<dbReference type="EMBL" id="JABVEG010000001">
    <property type="protein sequence ID" value="NUI81433.1"/>
    <property type="molecule type" value="Genomic_DNA"/>
</dbReference>
<gene>
    <name evidence="3" type="ORF">HUN84_01480</name>
</gene>
<evidence type="ECO:0000256" key="1">
    <source>
        <dbReference type="SAM" id="Coils"/>
    </source>
</evidence>
<proteinExistence type="predicted"/>
<dbReference type="GeneID" id="74185265"/>
<dbReference type="RefSeq" id="WP_053028762.1">
    <property type="nucleotide sequence ID" value="NZ_CUEE01000001.1"/>
</dbReference>
<dbReference type="Proteomes" id="UP000610527">
    <property type="component" value="Unassembled WGS sequence"/>
</dbReference>
<keyword evidence="2" id="KW-0472">Membrane</keyword>
<feature type="transmembrane region" description="Helical" evidence="2">
    <location>
        <begin position="139"/>
        <end position="159"/>
    </location>
</feature>
<evidence type="ECO:0000313" key="3">
    <source>
        <dbReference type="EMBL" id="NUI81433.1"/>
    </source>
</evidence>
<evidence type="ECO:0000256" key="2">
    <source>
        <dbReference type="SAM" id="Phobius"/>
    </source>
</evidence>
<protein>
    <submittedName>
        <fullName evidence="3">Uncharacterized protein</fullName>
    </submittedName>
</protein>
<sequence length="379" mass="44427">MANIDMQSIDLFKNKYRSYSQDKVLRNMNSGDLENYFLMVYSLQDTINKGQKEYNKLLNDNVNRKNNSLSDIDSKYNDYVNKHGVENYDENYKSVFLNYNNRLFKILKYTNTIFTIAKVIGILIVFLISKIFVAGLLPWYLNILGITSLLAGIACGYIFSKFCDGLKIRFNNYIAEKIKPEDELSRAKVEDQKMIYTKSQIYKDLHIEEQKNLVNVEYQRIDAEIRRKYAAVYSKFETELNKLLIYLPNDFRDNNTVSTLYAILSIGYGDDWKEIINVYREQKNMNELKNHLNDIQSTLNLMNKNIIDTNVNTTNAILQQGNQQQMLLKEINVGVNQSNANIQNLNNDMNLAYKKINQKQKEIYEELSDMNAHNSFKKY</sequence>
<comment type="caution">
    <text evidence="3">The sequence shown here is derived from an EMBL/GenBank/DDBJ whole genome shotgun (WGS) entry which is preliminary data.</text>
</comment>
<evidence type="ECO:0000313" key="4">
    <source>
        <dbReference type="Proteomes" id="UP000610527"/>
    </source>
</evidence>
<keyword evidence="2" id="KW-1133">Transmembrane helix</keyword>
<reference evidence="3 4" key="1">
    <citation type="submission" date="2020-06" db="EMBL/GenBank/DDBJ databases">
        <title>Staphylococcus borealis sp. nov. -A novel member of the Staphylococcaceae family isolated from skin and blood in humans.</title>
        <authorList>
            <person name="Pain M."/>
            <person name="Wolden R."/>
            <person name="Jaen-Luchoro D."/>
            <person name="Salva-Serra F."/>
            <person name="Iglesias B.P."/>
            <person name="Karlsson R."/>
            <person name="Klingenberg C."/>
            <person name="Cavanagh J.P."/>
        </authorList>
    </citation>
    <scope>NUCLEOTIDE SEQUENCE [LARGE SCALE GENOMIC DNA]</scope>
    <source>
        <strain evidence="3 4">58-22</strain>
    </source>
</reference>
<feature type="transmembrane region" description="Helical" evidence="2">
    <location>
        <begin position="112"/>
        <end position="133"/>
    </location>
</feature>
<organism evidence="3 4">
    <name type="scientific">Staphylococcus borealis</name>
    <dbReference type="NCBI Taxonomy" id="2742203"/>
    <lineage>
        <taxon>Bacteria</taxon>
        <taxon>Bacillati</taxon>
        <taxon>Bacillota</taxon>
        <taxon>Bacilli</taxon>
        <taxon>Bacillales</taxon>
        <taxon>Staphylococcaceae</taxon>
        <taxon>Staphylococcus</taxon>
    </lineage>
</organism>